<gene>
    <name evidence="2" type="ORF">C7383_11069</name>
</gene>
<reference evidence="2 3" key="1">
    <citation type="submission" date="2018-05" db="EMBL/GenBank/DDBJ databases">
        <authorList>
            <person name="Goeker M."/>
            <person name="Huntemann M."/>
            <person name="Clum A."/>
            <person name="Pillay M."/>
            <person name="Palaniappan K."/>
            <person name="Varghese N."/>
            <person name="Mikhailova N."/>
            <person name="Stamatis D."/>
            <person name="Reddy T."/>
            <person name="Daum C."/>
            <person name="Shapiro N."/>
            <person name="Ivanova N."/>
            <person name="Kyrpides N."/>
            <person name="Woyke T."/>
        </authorList>
    </citation>
    <scope>NUCLEOTIDE SEQUENCE [LARGE SCALE GENOMIC DNA]</scope>
    <source>
        <strain evidence="2 3">DSM 26524</strain>
    </source>
</reference>
<evidence type="ECO:0000256" key="1">
    <source>
        <dbReference type="SAM" id="MobiDB-lite"/>
    </source>
</evidence>
<name>A0AB73T1G9_9FIRM</name>
<proteinExistence type="predicted"/>
<evidence type="ECO:0000313" key="3">
    <source>
        <dbReference type="Proteomes" id="UP000245412"/>
    </source>
</evidence>
<dbReference type="Proteomes" id="UP000245412">
    <property type="component" value="Unassembled WGS sequence"/>
</dbReference>
<protein>
    <submittedName>
        <fullName evidence="2">Uncharacterized protein</fullName>
    </submittedName>
</protein>
<keyword evidence="3" id="KW-1185">Reference proteome</keyword>
<evidence type="ECO:0000313" key="2">
    <source>
        <dbReference type="EMBL" id="PWJ74029.1"/>
    </source>
</evidence>
<dbReference type="EMBL" id="QGGY01000010">
    <property type="protein sequence ID" value="PWJ74029.1"/>
    <property type="molecule type" value="Genomic_DNA"/>
</dbReference>
<sequence length="90" mass="10325">MDNRYNSKEDNELRNYERVKDDTPSLSEAATKNEAAFDSYDYLGNSCSAWECTGLIPSAPQSDAELESYEDLYRFEAPRMAPEENKDKAR</sequence>
<accession>A0AB73T1G9</accession>
<organism evidence="2 3">
    <name type="scientific">Murimonas intestini</name>
    <dbReference type="NCBI Taxonomy" id="1337051"/>
    <lineage>
        <taxon>Bacteria</taxon>
        <taxon>Bacillati</taxon>
        <taxon>Bacillota</taxon>
        <taxon>Clostridia</taxon>
        <taxon>Lachnospirales</taxon>
        <taxon>Lachnospiraceae</taxon>
        <taxon>Murimonas</taxon>
    </lineage>
</organism>
<feature type="region of interest" description="Disordered" evidence="1">
    <location>
        <begin position="1"/>
        <end position="27"/>
    </location>
</feature>
<dbReference type="AlphaFoldDB" id="A0AB73T1G9"/>
<comment type="caution">
    <text evidence="2">The sequence shown here is derived from an EMBL/GenBank/DDBJ whole genome shotgun (WGS) entry which is preliminary data.</text>
</comment>
<dbReference type="RefSeq" id="WP_243134937.1">
    <property type="nucleotide sequence ID" value="NZ_CABJAT010000008.1"/>
</dbReference>
<feature type="compositionally biased region" description="Basic and acidic residues" evidence="1">
    <location>
        <begin position="1"/>
        <end position="23"/>
    </location>
</feature>